<feature type="compositionally biased region" description="Basic residues" evidence="1">
    <location>
        <begin position="103"/>
        <end position="112"/>
    </location>
</feature>
<name>A0A507CMH4_9FUNG</name>
<evidence type="ECO:0000313" key="6">
    <source>
        <dbReference type="Proteomes" id="UP000320475"/>
    </source>
</evidence>
<evidence type="ECO:0000259" key="2">
    <source>
        <dbReference type="Pfam" id="PF05022"/>
    </source>
</evidence>
<evidence type="ECO:0000313" key="4">
    <source>
        <dbReference type="EMBL" id="TPX43300.1"/>
    </source>
</evidence>
<sequence>MTIEAPRELLALVQAFLITVDAAKIASKFSKKFHLTPEEIAAASRGRSLIDIYTKTSETQTALDEDALKLETSEAPVEQTQPVNGVSHESTETAANGTQQHRELRKSKKRKRSASDNGEATIQTTTNESANGNTLTANTPVKGDVTESAQAKSPLDASNTNGQLEQSGQKKNKECKKGTPFQRVKAEEVTFLDERVKDNSVFTKVDEYGMQAWQELSVTRGKGFRAEKQKKKKGSYRGGTINTSISSSVKFKYSDDEA</sequence>
<dbReference type="Proteomes" id="UP000317494">
    <property type="component" value="Unassembled WGS sequence"/>
</dbReference>
<feature type="region of interest" description="Disordered" evidence="1">
    <location>
        <begin position="220"/>
        <end position="243"/>
    </location>
</feature>
<comment type="caution">
    <text evidence="3">The sequence shown here is derived from an EMBL/GenBank/DDBJ whole genome shotgun (WGS) entry which is preliminary data.</text>
</comment>
<feature type="domain" description="Srp40 C-terminal" evidence="2">
    <location>
        <begin position="180"/>
        <end position="251"/>
    </location>
</feature>
<dbReference type="GO" id="GO:0005730">
    <property type="term" value="C:nucleolus"/>
    <property type="evidence" value="ECO:0007669"/>
    <property type="project" value="InterPro"/>
</dbReference>
<evidence type="ECO:0000313" key="3">
    <source>
        <dbReference type="EMBL" id="TPX39773.1"/>
    </source>
</evidence>
<dbReference type="PANTHER" id="PTHR23216">
    <property type="entry name" value="NUCLEOLAR AND COILED-BODY PHOSPHOPROTEIN 1"/>
    <property type="match status" value="1"/>
</dbReference>
<dbReference type="VEuPathDB" id="FungiDB:SeMB42_g04769"/>
<proteinExistence type="predicted"/>
<dbReference type="InterPro" id="IPR007718">
    <property type="entry name" value="Srp40_C"/>
</dbReference>
<accession>A0A507CMH4</accession>
<dbReference type="PANTHER" id="PTHR23216:SF1">
    <property type="entry name" value="NUCLEOLAR AND COILED-BODY PHOSPHOPROTEIN 1"/>
    <property type="match status" value="1"/>
</dbReference>
<dbReference type="OrthoDB" id="5599646at2759"/>
<dbReference type="InterPro" id="IPR039191">
    <property type="entry name" value="Nopp140-like"/>
</dbReference>
<feature type="compositionally biased region" description="Polar residues" evidence="1">
    <location>
        <begin position="147"/>
        <end position="169"/>
    </location>
</feature>
<dbReference type="Proteomes" id="UP000320475">
    <property type="component" value="Unassembled WGS sequence"/>
</dbReference>
<dbReference type="AlphaFoldDB" id="A0A507CMH4"/>
<evidence type="ECO:0000313" key="5">
    <source>
        <dbReference type="Proteomes" id="UP000317494"/>
    </source>
</evidence>
<feature type="compositionally biased region" description="Polar residues" evidence="1">
    <location>
        <begin position="78"/>
        <end position="99"/>
    </location>
</feature>
<evidence type="ECO:0000256" key="1">
    <source>
        <dbReference type="SAM" id="MobiDB-lite"/>
    </source>
</evidence>
<feature type="compositionally biased region" description="Polar residues" evidence="1">
    <location>
        <begin position="116"/>
        <end position="139"/>
    </location>
</feature>
<feature type="region of interest" description="Disordered" evidence="1">
    <location>
        <begin position="72"/>
        <end position="179"/>
    </location>
</feature>
<reference evidence="5 6" key="1">
    <citation type="journal article" date="2019" name="Sci. Rep.">
        <title>Comparative genomics of chytrid fungi reveal insights into the obligate biotrophic and pathogenic lifestyle of Synchytrium endobioticum.</title>
        <authorList>
            <person name="van de Vossenberg B.T.L.H."/>
            <person name="Warris S."/>
            <person name="Nguyen H.D.T."/>
            <person name="van Gent-Pelzer M.P.E."/>
            <person name="Joly D.L."/>
            <person name="van de Geest H.C."/>
            <person name="Bonants P.J.M."/>
            <person name="Smith D.S."/>
            <person name="Levesque C.A."/>
            <person name="van der Lee T.A.J."/>
        </authorList>
    </citation>
    <scope>NUCLEOTIDE SEQUENCE [LARGE SCALE GENOMIC DNA]</scope>
    <source>
        <strain evidence="3 6">LEV6574</strain>
        <strain evidence="4 5">MB42</strain>
    </source>
</reference>
<dbReference type="EMBL" id="QEAN01000203">
    <property type="protein sequence ID" value="TPX43300.1"/>
    <property type="molecule type" value="Genomic_DNA"/>
</dbReference>
<gene>
    <name evidence="3" type="ORF">SeLEV6574_g06995</name>
    <name evidence="4" type="ORF">SeMB42_g04769</name>
</gene>
<dbReference type="Pfam" id="PF05022">
    <property type="entry name" value="SRP40_C"/>
    <property type="match status" value="1"/>
</dbReference>
<organism evidence="3 6">
    <name type="scientific">Synchytrium endobioticum</name>
    <dbReference type="NCBI Taxonomy" id="286115"/>
    <lineage>
        <taxon>Eukaryota</taxon>
        <taxon>Fungi</taxon>
        <taxon>Fungi incertae sedis</taxon>
        <taxon>Chytridiomycota</taxon>
        <taxon>Chytridiomycota incertae sedis</taxon>
        <taxon>Chytridiomycetes</taxon>
        <taxon>Synchytriales</taxon>
        <taxon>Synchytriaceae</taxon>
        <taxon>Synchytrium</taxon>
    </lineage>
</organism>
<dbReference type="EMBL" id="QEAM01000445">
    <property type="protein sequence ID" value="TPX39773.1"/>
    <property type="molecule type" value="Genomic_DNA"/>
</dbReference>
<keyword evidence="5" id="KW-1185">Reference proteome</keyword>
<dbReference type="STRING" id="286115.A0A507CMH4"/>
<protein>
    <recommendedName>
        <fullName evidence="2">Srp40 C-terminal domain-containing protein</fullName>
    </recommendedName>
</protein>